<dbReference type="RefSeq" id="WP_033105235.1">
    <property type="nucleotide sequence ID" value="NZ_JAJVKR010000002.1"/>
</dbReference>
<dbReference type="Pfam" id="PF13830">
    <property type="entry name" value="DUF4192"/>
    <property type="match status" value="1"/>
</dbReference>
<proteinExistence type="predicted"/>
<protein>
    <submittedName>
        <fullName evidence="1">DUF4192 family protein</fullName>
    </submittedName>
</protein>
<name>A0ABV3LJG4_9MICO</name>
<dbReference type="Proteomes" id="UP001553715">
    <property type="component" value="Unassembled WGS sequence"/>
</dbReference>
<accession>A0ABV3LJG4</accession>
<dbReference type="InterPro" id="IPR025447">
    <property type="entry name" value="DUF4192"/>
</dbReference>
<keyword evidence="2" id="KW-1185">Reference proteome</keyword>
<reference evidence="1 2" key="1">
    <citation type="submission" date="2024-06" db="EMBL/GenBank/DDBJ databases">
        <title>The Natural Products Discovery Center: Release of the First 8490 Sequenced Strains for Exploring Actinobacteria Biosynthetic Diversity.</title>
        <authorList>
            <person name="Kalkreuter E."/>
            <person name="Kautsar S.A."/>
            <person name="Yang D."/>
            <person name="Bader C.D."/>
            <person name="Teijaro C.N."/>
            <person name="Fluegel L."/>
            <person name="Davis C.M."/>
            <person name="Simpson J.R."/>
            <person name="Lauterbach L."/>
            <person name="Steele A.D."/>
            <person name="Gui C."/>
            <person name="Meng S."/>
            <person name="Li G."/>
            <person name="Viehrig K."/>
            <person name="Ye F."/>
            <person name="Su P."/>
            <person name="Kiefer A.F."/>
            <person name="Nichols A."/>
            <person name="Cepeda A.J."/>
            <person name="Yan W."/>
            <person name="Fan B."/>
            <person name="Jiang Y."/>
            <person name="Adhikari A."/>
            <person name="Zheng C.-J."/>
            <person name="Schuster L."/>
            <person name="Cowan T.M."/>
            <person name="Smanski M.J."/>
            <person name="Chevrette M.G."/>
            <person name="De Carvalho L.P.S."/>
            <person name="Shen B."/>
        </authorList>
    </citation>
    <scope>NUCLEOTIDE SEQUENCE [LARGE SCALE GENOMIC DNA]</scope>
    <source>
        <strain evidence="1 2">NPDC077434</strain>
    </source>
</reference>
<comment type="caution">
    <text evidence="1">The sequence shown here is derived from an EMBL/GenBank/DDBJ whole genome shotgun (WGS) entry which is preliminary data.</text>
</comment>
<gene>
    <name evidence="1" type="ORF">AB0301_07470</name>
</gene>
<dbReference type="EMBL" id="JBFBMH010000008">
    <property type="protein sequence ID" value="MEW1974898.1"/>
    <property type="molecule type" value="Genomic_DNA"/>
</dbReference>
<evidence type="ECO:0000313" key="2">
    <source>
        <dbReference type="Proteomes" id="UP001553715"/>
    </source>
</evidence>
<organism evidence="1 2">
    <name type="scientific">Microbacterium profundi</name>
    <dbReference type="NCBI Taxonomy" id="450380"/>
    <lineage>
        <taxon>Bacteria</taxon>
        <taxon>Bacillati</taxon>
        <taxon>Actinomycetota</taxon>
        <taxon>Actinomycetes</taxon>
        <taxon>Micrococcales</taxon>
        <taxon>Microbacteriaceae</taxon>
        <taxon>Microbacterium</taxon>
    </lineage>
</organism>
<sequence length="375" mass="40422">MNTVLRATDSAEFLGLVPSLAGFTPRRSIVLLPFQRSRAHGAMRIDLPRDGVDLDEYVDTAIGLVSQVRGTDAVAVVVYTDEAPQHTPDGIVLPSSIVVDELLGLSEDLGMHIVDALCVTPEGWASYLHDEPTLHPIADIPAPVSIPGLADVAGDQDSGTALPVVDLAEKERVGRALLEISDLLAHEHLGLSDRARTNPQAIAASVVLEDLPRFFEDLLDSPENLPPFATAALLWCMQRPRYRDVALLQWATDLRTGKRALTAQLAYAAGGTTVPDHLGEIFLGRGPRPDVDRLRVALTIARGAAARAPRASRPAPLTAAAWLSWALGRSSHAAHYLRLVSEIDPEYSLACLIGSMINAALLPQWSFHRGEAVER</sequence>
<evidence type="ECO:0000313" key="1">
    <source>
        <dbReference type="EMBL" id="MEW1974898.1"/>
    </source>
</evidence>